<dbReference type="Proteomes" id="UP000191518">
    <property type="component" value="Unassembled WGS sequence"/>
</dbReference>
<comment type="caution">
    <text evidence="3">The sequence shown here is derived from an EMBL/GenBank/DDBJ whole genome shotgun (WGS) entry which is preliminary data.</text>
</comment>
<sequence>MTLKYRSGRGYARAAPWEETAYLSVGADRNLFYGEFAVECVSLLAFILFLIWSIASSQICVIVPAAMSIAGTEVTMYYVIAFMIHDFFLVVAICLTFNIFWGFIHRFLGLIRLSGKPHVAVKIIHYLFFTAILLLSLAECALYIATLVGQVTSDYGLEDLGWSRLNGVLYIVYFVLSVEVFAWSMFVNRKATAYRSVSSTPATALVGAAVPWFIVCLTWAVISIRYRIMDAYSPPNYLYLIKAVIQLAFWVGTYFGILTCCDQWRALGYEYNNPPPREYPRQHSPQSTPPSQQYPLVQHPYDVAPYEPYDNSTQPPARHSLRASLR</sequence>
<evidence type="ECO:0000256" key="2">
    <source>
        <dbReference type="SAM" id="Phobius"/>
    </source>
</evidence>
<feature type="transmembrane region" description="Helical" evidence="2">
    <location>
        <begin position="59"/>
        <end position="81"/>
    </location>
</feature>
<dbReference type="EMBL" id="MDYP01000033">
    <property type="protein sequence ID" value="OQE04480.1"/>
    <property type="molecule type" value="Genomic_DNA"/>
</dbReference>
<gene>
    <name evidence="3" type="ORF">PENVUL_c033G01947</name>
</gene>
<keyword evidence="2" id="KW-1133">Transmembrane helix</keyword>
<organism evidence="3 4">
    <name type="scientific">Penicillium vulpinum</name>
    <dbReference type="NCBI Taxonomy" id="29845"/>
    <lineage>
        <taxon>Eukaryota</taxon>
        <taxon>Fungi</taxon>
        <taxon>Dikarya</taxon>
        <taxon>Ascomycota</taxon>
        <taxon>Pezizomycotina</taxon>
        <taxon>Eurotiomycetes</taxon>
        <taxon>Eurotiomycetidae</taxon>
        <taxon>Eurotiales</taxon>
        <taxon>Aspergillaceae</taxon>
        <taxon>Penicillium</taxon>
    </lineage>
</organism>
<feature type="transmembrane region" description="Helical" evidence="2">
    <location>
        <begin position="31"/>
        <end position="52"/>
    </location>
</feature>
<feature type="compositionally biased region" description="Low complexity" evidence="1">
    <location>
        <begin position="282"/>
        <end position="295"/>
    </location>
</feature>
<keyword evidence="2" id="KW-0812">Transmembrane</keyword>
<feature type="transmembrane region" description="Helical" evidence="2">
    <location>
        <begin position="123"/>
        <end position="148"/>
    </location>
</feature>
<feature type="transmembrane region" description="Helical" evidence="2">
    <location>
        <begin position="237"/>
        <end position="257"/>
    </location>
</feature>
<reference evidence="4" key="1">
    <citation type="journal article" date="2017" name="Nat. Microbiol.">
        <title>Global analysis of biosynthetic gene clusters reveals vast potential of secondary metabolite production in Penicillium species.</title>
        <authorList>
            <person name="Nielsen J.C."/>
            <person name="Grijseels S."/>
            <person name="Prigent S."/>
            <person name="Ji B."/>
            <person name="Dainat J."/>
            <person name="Nielsen K.F."/>
            <person name="Frisvad J.C."/>
            <person name="Workman M."/>
            <person name="Nielsen J."/>
        </authorList>
    </citation>
    <scope>NUCLEOTIDE SEQUENCE [LARGE SCALE GENOMIC DNA]</scope>
    <source>
        <strain evidence="4">IBT 29486</strain>
    </source>
</reference>
<name>A0A1V6RSH4_9EURO</name>
<dbReference type="AlphaFoldDB" id="A0A1V6RSH4"/>
<accession>A0A1V6RSH4</accession>
<keyword evidence="4" id="KW-1185">Reference proteome</keyword>
<feature type="transmembrane region" description="Helical" evidence="2">
    <location>
        <begin position="199"/>
        <end position="222"/>
    </location>
</feature>
<dbReference type="STRING" id="29845.A0A1V6RSH4"/>
<evidence type="ECO:0000256" key="1">
    <source>
        <dbReference type="SAM" id="MobiDB-lite"/>
    </source>
</evidence>
<evidence type="ECO:0000313" key="4">
    <source>
        <dbReference type="Proteomes" id="UP000191518"/>
    </source>
</evidence>
<feature type="region of interest" description="Disordered" evidence="1">
    <location>
        <begin position="277"/>
        <end position="296"/>
    </location>
</feature>
<evidence type="ECO:0000313" key="3">
    <source>
        <dbReference type="EMBL" id="OQE04480.1"/>
    </source>
</evidence>
<feature type="transmembrane region" description="Helical" evidence="2">
    <location>
        <begin position="87"/>
        <end position="111"/>
    </location>
</feature>
<feature type="region of interest" description="Disordered" evidence="1">
    <location>
        <begin position="302"/>
        <end position="326"/>
    </location>
</feature>
<proteinExistence type="predicted"/>
<protein>
    <submittedName>
        <fullName evidence="3">Uncharacterized protein</fullName>
    </submittedName>
</protein>
<keyword evidence="2" id="KW-0472">Membrane</keyword>
<feature type="transmembrane region" description="Helical" evidence="2">
    <location>
        <begin position="168"/>
        <end position="187"/>
    </location>
</feature>